<evidence type="ECO:0000256" key="7">
    <source>
        <dbReference type="SAM" id="Phobius"/>
    </source>
</evidence>
<keyword evidence="4" id="KW-0249">Electron transport</keyword>
<keyword evidence="6" id="KW-0411">Iron-sulfur</keyword>
<dbReference type="Gene3D" id="3.30.70.20">
    <property type="match status" value="1"/>
</dbReference>
<keyword evidence="5" id="KW-0408">Iron</keyword>
<dbReference type="PANTHER" id="PTHR30176">
    <property type="entry name" value="FERREDOXIN-TYPE PROTEIN NAPH"/>
    <property type="match status" value="1"/>
</dbReference>
<feature type="transmembrane region" description="Helical" evidence="7">
    <location>
        <begin position="74"/>
        <end position="101"/>
    </location>
</feature>
<dbReference type="Pfam" id="PF12837">
    <property type="entry name" value="Fer4_6"/>
    <property type="match status" value="1"/>
</dbReference>
<keyword evidence="7" id="KW-0472">Membrane</keyword>
<name>A0A926CZP1_9FIRM</name>
<evidence type="ECO:0000256" key="1">
    <source>
        <dbReference type="ARBA" id="ARBA00022448"/>
    </source>
</evidence>
<feature type="domain" description="4Fe-4S ferredoxin-type" evidence="8">
    <location>
        <begin position="225"/>
        <end position="248"/>
    </location>
</feature>
<evidence type="ECO:0000313" key="9">
    <source>
        <dbReference type="EMBL" id="MBC8528566.1"/>
    </source>
</evidence>
<evidence type="ECO:0000256" key="5">
    <source>
        <dbReference type="ARBA" id="ARBA00023004"/>
    </source>
</evidence>
<feature type="transmembrane region" description="Helical" evidence="7">
    <location>
        <begin position="122"/>
        <end position="143"/>
    </location>
</feature>
<evidence type="ECO:0000313" key="10">
    <source>
        <dbReference type="Proteomes" id="UP000654279"/>
    </source>
</evidence>
<dbReference type="SUPFAM" id="SSF54862">
    <property type="entry name" value="4Fe-4S ferredoxins"/>
    <property type="match status" value="1"/>
</dbReference>
<dbReference type="GO" id="GO:0051539">
    <property type="term" value="F:4 iron, 4 sulfur cluster binding"/>
    <property type="evidence" value="ECO:0007669"/>
    <property type="project" value="UniProtKB-KW"/>
</dbReference>
<dbReference type="GO" id="GO:0046872">
    <property type="term" value="F:metal ion binding"/>
    <property type="evidence" value="ECO:0007669"/>
    <property type="project" value="UniProtKB-KW"/>
</dbReference>
<feature type="domain" description="4Fe-4S ferredoxin-type" evidence="8">
    <location>
        <begin position="250"/>
        <end position="279"/>
    </location>
</feature>
<keyword evidence="3" id="KW-0479">Metal-binding</keyword>
<dbReference type="InterPro" id="IPR051684">
    <property type="entry name" value="Electron_Trans/Redox"/>
</dbReference>
<dbReference type="PROSITE" id="PS51379">
    <property type="entry name" value="4FE4S_FER_2"/>
    <property type="match status" value="2"/>
</dbReference>
<feature type="transmembrane region" description="Helical" evidence="7">
    <location>
        <begin position="179"/>
        <end position="202"/>
    </location>
</feature>
<evidence type="ECO:0000256" key="4">
    <source>
        <dbReference type="ARBA" id="ARBA00022982"/>
    </source>
</evidence>
<reference evidence="9" key="1">
    <citation type="submission" date="2020-08" db="EMBL/GenBank/DDBJ databases">
        <title>Genome public.</title>
        <authorList>
            <person name="Liu C."/>
            <person name="Sun Q."/>
        </authorList>
    </citation>
    <scope>NUCLEOTIDE SEQUENCE</scope>
    <source>
        <strain evidence="9">NSJ-44</strain>
    </source>
</reference>
<evidence type="ECO:0000256" key="2">
    <source>
        <dbReference type="ARBA" id="ARBA00022485"/>
    </source>
</evidence>
<keyword evidence="7" id="KW-1133">Transmembrane helix</keyword>
<dbReference type="InterPro" id="IPR017900">
    <property type="entry name" value="4Fe4S_Fe_S_CS"/>
</dbReference>
<proteinExistence type="predicted"/>
<keyword evidence="10" id="KW-1185">Reference proteome</keyword>
<keyword evidence="7" id="KW-0812">Transmembrane</keyword>
<evidence type="ECO:0000256" key="3">
    <source>
        <dbReference type="ARBA" id="ARBA00022723"/>
    </source>
</evidence>
<gene>
    <name evidence="9" type="ORF">H8699_03825</name>
</gene>
<dbReference type="PROSITE" id="PS00198">
    <property type="entry name" value="4FE4S_FER_1"/>
    <property type="match status" value="1"/>
</dbReference>
<evidence type="ECO:0000259" key="8">
    <source>
        <dbReference type="PROSITE" id="PS51379"/>
    </source>
</evidence>
<keyword evidence="2" id="KW-0004">4Fe-4S</keyword>
<dbReference type="AlphaFoldDB" id="A0A926CZP1"/>
<comment type="caution">
    <text evidence="9">The sequence shown here is derived from an EMBL/GenBank/DDBJ whole genome shotgun (WGS) entry which is preliminary data.</text>
</comment>
<dbReference type="RefSeq" id="WP_249284555.1">
    <property type="nucleotide sequence ID" value="NZ_JACRSO010000001.1"/>
</dbReference>
<keyword evidence="1" id="KW-0813">Transport</keyword>
<sequence>MGKIKSLRLLVQLGFTALTNGYVTGFVQGKIFTGLSKAACLPGLNCYSCPGALGACPIGSLQAVLNSREYHVSFYIVGFLVIFGALMGRLICGWLCPFGLIEDLLHKIPFPKKLRKLPGDRWLRHLKVAILVGFVILLPMFLVDAFGQGQPWFCKLICPSGTAMAGLPLLAVNGALRDIAGWLFAWKCLLLGIIVLLSIIVYRPFCRYMCPLGAIYGWFNPIALYRYQVDEEKCTRCGHCQRTCKMDIDIYRHPNTAQCIRCGDCLKACPHGALQLKYRCGSRAQERPGQSTE</sequence>
<dbReference type="PANTHER" id="PTHR30176:SF3">
    <property type="entry name" value="FERREDOXIN-TYPE PROTEIN NAPH"/>
    <property type="match status" value="1"/>
</dbReference>
<evidence type="ECO:0000256" key="6">
    <source>
        <dbReference type="ARBA" id="ARBA00023014"/>
    </source>
</evidence>
<accession>A0A926CZP1</accession>
<dbReference type="InterPro" id="IPR017896">
    <property type="entry name" value="4Fe4S_Fe-S-bd"/>
</dbReference>
<dbReference type="GO" id="GO:0005886">
    <property type="term" value="C:plasma membrane"/>
    <property type="evidence" value="ECO:0007669"/>
    <property type="project" value="TreeGrafter"/>
</dbReference>
<dbReference type="Pfam" id="PF12801">
    <property type="entry name" value="Fer4_5"/>
    <property type="match status" value="2"/>
</dbReference>
<dbReference type="EMBL" id="JACRSO010000001">
    <property type="protein sequence ID" value="MBC8528566.1"/>
    <property type="molecule type" value="Genomic_DNA"/>
</dbReference>
<organism evidence="9 10">
    <name type="scientific">Luoshenia tenuis</name>
    <dbReference type="NCBI Taxonomy" id="2763654"/>
    <lineage>
        <taxon>Bacteria</taxon>
        <taxon>Bacillati</taxon>
        <taxon>Bacillota</taxon>
        <taxon>Clostridia</taxon>
        <taxon>Christensenellales</taxon>
        <taxon>Christensenellaceae</taxon>
        <taxon>Luoshenia</taxon>
    </lineage>
</organism>
<dbReference type="Proteomes" id="UP000654279">
    <property type="component" value="Unassembled WGS sequence"/>
</dbReference>
<protein>
    <submittedName>
        <fullName evidence="9">4Fe-4S binding protein</fullName>
    </submittedName>
</protein>